<proteinExistence type="predicted"/>
<dbReference type="Proteomes" id="UP000807306">
    <property type="component" value="Unassembled WGS sequence"/>
</dbReference>
<reference evidence="1" key="1">
    <citation type="submission" date="2020-11" db="EMBL/GenBank/DDBJ databases">
        <authorList>
            <consortium name="DOE Joint Genome Institute"/>
            <person name="Ahrendt S."/>
            <person name="Riley R."/>
            <person name="Andreopoulos W."/>
            <person name="Labutti K."/>
            <person name="Pangilinan J."/>
            <person name="Ruiz-Duenas F.J."/>
            <person name="Barrasa J.M."/>
            <person name="Sanchez-Garcia M."/>
            <person name="Camarero S."/>
            <person name="Miyauchi S."/>
            <person name="Serrano A."/>
            <person name="Linde D."/>
            <person name="Babiker R."/>
            <person name="Drula E."/>
            <person name="Ayuso-Fernandez I."/>
            <person name="Pacheco R."/>
            <person name="Padilla G."/>
            <person name="Ferreira P."/>
            <person name="Barriuso J."/>
            <person name="Kellner H."/>
            <person name="Castanera R."/>
            <person name="Alfaro M."/>
            <person name="Ramirez L."/>
            <person name="Pisabarro A.G."/>
            <person name="Kuo A."/>
            <person name="Tritt A."/>
            <person name="Lipzen A."/>
            <person name="He G."/>
            <person name="Yan M."/>
            <person name="Ng V."/>
            <person name="Cullen D."/>
            <person name="Martin F."/>
            <person name="Rosso M.-N."/>
            <person name="Henrissat B."/>
            <person name="Hibbett D."/>
            <person name="Martinez A.T."/>
            <person name="Grigoriev I.V."/>
        </authorList>
    </citation>
    <scope>NUCLEOTIDE SEQUENCE</scope>
    <source>
        <strain evidence="1">CBS 506.95</strain>
    </source>
</reference>
<accession>A0A9P6E564</accession>
<keyword evidence="2" id="KW-1185">Reference proteome</keyword>
<dbReference type="AlphaFoldDB" id="A0A9P6E564"/>
<dbReference type="OrthoDB" id="3024543at2759"/>
<comment type="caution">
    <text evidence="1">The sequence shown here is derived from an EMBL/GenBank/DDBJ whole genome shotgun (WGS) entry which is preliminary data.</text>
</comment>
<name>A0A9P6E564_9AGAR</name>
<sequence length="187" mass="21336">MPQPNLNLYTPYLLALCWLKKMSNLFYLQHLLGFVKLTVNGSSKCKVALADHVIPHLHLLPPWGLTQPVSTKLSCLGTEVEWELGSPYLTYPFTFHDESTSFNPGYTLLCIFGHKILIRLQYCSQALVKVVADRAARPFANLEHRGLSHRQLLQKVEILEKQLNRRNLKVGIYLHLGGTYCLKQPKP</sequence>
<dbReference type="EMBL" id="MU157935">
    <property type="protein sequence ID" value="KAF9522761.1"/>
    <property type="molecule type" value="Genomic_DNA"/>
</dbReference>
<organism evidence="1 2">
    <name type="scientific">Crepidotus variabilis</name>
    <dbReference type="NCBI Taxonomy" id="179855"/>
    <lineage>
        <taxon>Eukaryota</taxon>
        <taxon>Fungi</taxon>
        <taxon>Dikarya</taxon>
        <taxon>Basidiomycota</taxon>
        <taxon>Agaricomycotina</taxon>
        <taxon>Agaricomycetes</taxon>
        <taxon>Agaricomycetidae</taxon>
        <taxon>Agaricales</taxon>
        <taxon>Agaricineae</taxon>
        <taxon>Crepidotaceae</taxon>
        <taxon>Crepidotus</taxon>
    </lineage>
</organism>
<evidence type="ECO:0000313" key="1">
    <source>
        <dbReference type="EMBL" id="KAF9522761.1"/>
    </source>
</evidence>
<evidence type="ECO:0000313" key="2">
    <source>
        <dbReference type="Proteomes" id="UP000807306"/>
    </source>
</evidence>
<gene>
    <name evidence="1" type="ORF">CPB83DRAFT_840249</name>
</gene>
<protein>
    <submittedName>
        <fullName evidence="1">Uncharacterized protein</fullName>
    </submittedName>
</protein>